<proteinExistence type="predicted"/>
<comment type="caution">
    <text evidence="3">The sequence shown here is derived from an EMBL/GenBank/DDBJ whole genome shotgun (WGS) entry which is preliminary data.</text>
</comment>
<evidence type="ECO:0000259" key="2">
    <source>
        <dbReference type="Pfam" id="PF08479"/>
    </source>
</evidence>
<gene>
    <name evidence="3" type="ORF">CFH83_06330</name>
</gene>
<evidence type="ECO:0000256" key="1">
    <source>
        <dbReference type="SAM" id="SignalP"/>
    </source>
</evidence>
<feature type="domain" description="Polypeptide-transport-associated ShlB-type" evidence="2">
    <location>
        <begin position="24"/>
        <end position="94"/>
    </location>
</feature>
<dbReference type="EMBL" id="DLUI01000090">
    <property type="protein sequence ID" value="DAB38361.1"/>
    <property type="molecule type" value="Genomic_DNA"/>
</dbReference>
<evidence type="ECO:0000313" key="4">
    <source>
        <dbReference type="Proteomes" id="UP000228859"/>
    </source>
</evidence>
<sequence length="204" mass="23425">MPLKVLLCGFMFTAYAFASAPSSTIDKIFFVGNVKVPTKKLLKVAHPYMGTPLDLQHSNAIAKEIEAYYHRNNYVLAYASVEKMDQEDKSLLIRIGKYADFDAQAIGEMKRREIKPNLINKIFFDGNEKISTQRLMNLVRPSLGLEKNPKNIDAMALSVQEYYRSHRYELAYTEVSKVDENGTIIIRIKKYPTFKARYAREGKI</sequence>
<evidence type="ECO:0000313" key="3">
    <source>
        <dbReference type="EMBL" id="DAB38361.1"/>
    </source>
</evidence>
<protein>
    <recommendedName>
        <fullName evidence="2">Polypeptide-transport-associated ShlB-type domain-containing protein</fullName>
    </recommendedName>
</protein>
<organism evidence="3 4">
    <name type="scientific">Sulfuricurvum kujiense</name>
    <dbReference type="NCBI Taxonomy" id="148813"/>
    <lineage>
        <taxon>Bacteria</taxon>
        <taxon>Pseudomonadati</taxon>
        <taxon>Campylobacterota</taxon>
        <taxon>Epsilonproteobacteria</taxon>
        <taxon>Campylobacterales</taxon>
        <taxon>Sulfurimonadaceae</taxon>
        <taxon>Sulfuricurvum</taxon>
    </lineage>
</organism>
<dbReference type="AlphaFoldDB" id="A0A2D3WAL6"/>
<accession>A0A2D3WAL6</accession>
<dbReference type="RefSeq" id="WP_294897045.1">
    <property type="nucleotide sequence ID" value="NZ_DLUI01000090.1"/>
</dbReference>
<dbReference type="Gene3D" id="3.10.20.310">
    <property type="entry name" value="membrane protein fhac"/>
    <property type="match status" value="2"/>
</dbReference>
<reference evidence="3 4" key="1">
    <citation type="journal article" date="2017" name="Front. Microbiol.">
        <title>Comparative Genomic Analysis of the Class Epsilonproteobacteria and Proposed Reclassification to Epsilonbacteraeota (phyl. nov.).</title>
        <authorList>
            <person name="Waite D.W."/>
            <person name="Vanwonterghem I."/>
            <person name="Rinke C."/>
            <person name="Parks D.H."/>
            <person name="Zhang Y."/>
            <person name="Takai K."/>
            <person name="Sievert S.M."/>
            <person name="Simon J."/>
            <person name="Campbell B.J."/>
            <person name="Hanson T.E."/>
            <person name="Woyke T."/>
            <person name="Klotz M.G."/>
            <person name="Hugenholtz P."/>
        </authorList>
    </citation>
    <scope>NUCLEOTIDE SEQUENCE [LARGE SCALE GENOMIC DNA]</scope>
    <source>
        <strain evidence="3">UBA12443</strain>
    </source>
</reference>
<dbReference type="Proteomes" id="UP000228859">
    <property type="component" value="Unassembled WGS sequence"/>
</dbReference>
<feature type="signal peptide" evidence="1">
    <location>
        <begin position="1"/>
        <end position="18"/>
    </location>
</feature>
<feature type="chain" id="PRO_5013723376" description="Polypeptide-transport-associated ShlB-type domain-containing protein" evidence="1">
    <location>
        <begin position="19"/>
        <end position="204"/>
    </location>
</feature>
<dbReference type="InterPro" id="IPR013686">
    <property type="entry name" value="Polypept-transport_assoc_ShlB"/>
</dbReference>
<name>A0A2D3WAL6_9BACT</name>
<keyword evidence="1" id="KW-0732">Signal</keyword>
<dbReference type="Pfam" id="PF08479">
    <property type="entry name" value="POTRA_2"/>
    <property type="match status" value="1"/>
</dbReference>